<dbReference type="AlphaFoldDB" id="A0A7W9QDF6"/>
<evidence type="ECO:0000259" key="6">
    <source>
        <dbReference type="PROSITE" id="PS50931"/>
    </source>
</evidence>
<dbReference type="SUPFAM" id="SSF46785">
    <property type="entry name" value="Winged helix' DNA-binding domain"/>
    <property type="match status" value="1"/>
</dbReference>
<accession>A0A7W9QDF6</accession>
<dbReference type="PANTHER" id="PTHR30346">
    <property type="entry name" value="TRANSCRIPTIONAL DUAL REGULATOR HCAR-RELATED"/>
    <property type="match status" value="1"/>
</dbReference>
<evidence type="ECO:0000256" key="1">
    <source>
        <dbReference type="ARBA" id="ARBA00009437"/>
    </source>
</evidence>
<feature type="compositionally biased region" description="Basic and acidic residues" evidence="5">
    <location>
        <begin position="1"/>
        <end position="10"/>
    </location>
</feature>
<sequence>MTDPKDEAGGRDLPPVPSPRSEPTVHQLRLLLAVAEELHFGRAAARLFITQPALSRQVAVLERRLGVGLFVRTSRTVEPTAACRALLPGVREVVEAMERLRRSADAQHGELTGRLVIGSIGAESSMRHARAVLAELRSRHPELTVELHNQHIADHMRELLDGVVDVAFLRPPVPPGIQTQHLATTPRLACLPAGDPLASRSEIALADLAGRPVVDLPGELPRVWWNFWAVDPRPDGSPVRYGPVVSDMEALLHVVAEGVAMAFLPAAARDFFPRPGVCYIDVIDLPPSTSALAWAAAHRDRPAVAAIRHAAAAAWPPR</sequence>
<evidence type="ECO:0000256" key="3">
    <source>
        <dbReference type="ARBA" id="ARBA00023125"/>
    </source>
</evidence>
<dbReference type="CDD" id="cd08414">
    <property type="entry name" value="PBP2_LTTR_aromatics_like"/>
    <property type="match status" value="1"/>
</dbReference>
<dbReference type="GO" id="GO:0003700">
    <property type="term" value="F:DNA-binding transcription factor activity"/>
    <property type="evidence" value="ECO:0007669"/>
    <property type="project" value="InterPro"/>
</dbReference>
<dbReference type="GO" id="GO:0032993">
    <property type="term" value="C:protein-DNA complex"/>
    <property type="evidence" value="ECO:0007669"/>
    <property type="project" value="TreeGrafter"/>
</dbReference>
<evidence type="ECO:0000313" key="8">
    <source>
        <dbReference type="Proteomes" id="UP000588098"/>
    </source>
</evidence>
<proteinExistence type="inferred from homology"/>
<organism evidence="7 8">
    <name type="scientific">Streptomyces zagrosensis</name>
    <dbReference type="NCBI Taxonomy" id="1042984"/>
    <lineage>
        <taxon>Bacteria</taxon>
        <taxon>Bacillati</taxon>
        <taxon>Actinomycetota</taxon>
        <taxon>Actinomycetes</taxon>
        <taxon>Kitasatosporales</taxon>
        <taxon>Streptomycetaceae</taxon>
        <taxon>Streptomyces</taxon>
    </lineage>
</organism>
<dbReference type="EMBL" id="JACHJL010000015">
    <property type="protein sequence ID" value="MBB5938180.1"/>
    <property type="molecule type" value="Genomic_DNA"/>
</dbReference>
<evidence type="ECO:0000256" key="5">
    <source>
        <dbReference type="SAM" id="MobiDB-lite"/>
    </source>
</evidence>
<keyword evidence="2" id="KW-0805">Transcription regulation</keyword>
<gene>
    <name evidence="7" type="ORF">FHS42_005268</name>
</gene>
<name>A0A7W9QDF6_9ACTN</name>
<dbReference type="InterPro" id="IPR000847">
    <property type="entry name" value="LysR_HTH_N"/>
</dbReference>
<dbReference type="SUPFAM" id="SSF53850">
    <property type="entry name" value="Periplasmic binding protein-like II"/>
    <property type="match status" value="1"/>
</dbReference>
<feature type="domain" description="HTH lysR-type" evidence="6">
    <location>
        <begin position="23"/>
        <end position="80"/>
    </location>
</feature>
<dbReference type="Proteomes" id="UP000588098">
    <property type="component" value="Unassembled WGS sequence"/>
</dbReference>
<dbReference type="PROSITE" id="PS50931">
    <property type="entry name" value="HTH_LYSR"/>
    <property type="match status" value="1"/>
</dbReference>
<dbReference type="FunFam" id="1.10.10.10:FF:000001">
    <property type="entry name" value="LysR family transcriptional regulator"/>
    <property type="match status" value="1"/>
</dbReference>
<dbReference type="RefSeq" id="WP_184575752.1">
    <property type="nucleotide sequence ID" value="NZ_JACHJL010000015.1"/>
</dbReference>
<dbReference type="Gene3D" id="1.10.10.10">
    <property type="entry name" value="Winged helix-like DNA-binding domain superfamily/Winged helix DNA-binding domain"/>
    <property type="match status" value="1"/>
</dbReference>
<dbReference type="PRINTS" id="PR00039">
    <property type="entry name" value="HTHLYSR"/>
</dbReference>
<protein>
    <submittedName>
        <fullName evidence="7">DNA-binding transcriptional LysR family regulator</fullName>
    </submittedName>
</protein>
<feature type="region of interest" description="Disordered" evidence="5">
    <location>
        <begin position="1"/>
        <end position="22"/>
    </location>
</feature>
<dbReference type="Gene3D" id="3.40.190.10">
    <property type="entry name" value="Periplasmic binding protein-like II"/>
    <property type="match status" value="2"/>
</dbReference>
<reference evidence="7 8" key="1">
    <citation type="submission" date="2020-08" db="EMBL/GenBank/DDBJ databases">
        <title>Genomic Encyclopedia of Type Strains, Phase III (KMG-III): the genomes of soil and plant-associated and newly described type strains.</title>
        <authorList>
            <person name="Whitman W."/>
        </authorList>
    </citation>
    <scope>NUCLEOTIDE SEQUENCE [LARGE SCALE GENOMIC DNA]</scope>
    <source>
        <strain evidence="7 8">CECT 8305</strain>
    </source>
</reference>
<comment type="caution">
    <text evidence="7">The sequence shown here is derived from an EMBL/GenBank/DDBJ whole genome shotgun (WGS) entry which is preliminary data.</text>
</comment>
<evidence type="ECO:0000313" key="7">
    <source>
        <dbReference type="EMBL" id="MBB5938180.1"/>
    </source>
</evidence>
<comment type="similarity">
    <text evidence="1">Belongs to the LysR transcriptional regulatory family.</text>
</comment>
<keyword evidence="3 7" id="KW-0238">DNA-binding</keyword>
<evidence type="ECO:0000256" key="4">
    <source>
        <dbReference type="ARBA" id="ARBA00023163"/>
    </source>
</evidence>
<dbReference type="InterPro" id="IPR005119">
    <property type="entry name" value="LysR_subst-bd"/>
</dbReference>
<dbReference type="Pfam" id="PF00126">
    <property type="entry name" value="HTH_1"/>
    <property type="match status" value="1"/>
</dbReference>
<dbReference type="PANTHER" id="PTHR30346:SF0">
    <property type="entry name" value="HCA OPERON TRANSCRIPTIONAL ACTIVATOR HCAR"/>
    <property type="match status" value="1"/>
</dbReference>
<keyword evidence="8" id="KW-1185">Reference proteome</keyword>
<dbReference type="InterPro" id="IPR036388">
    <property type="entry name" value="WH-like_DNA-bd_sf"/>
</dbReference>
<dbReference type="Pfam" id="PF03466">
    <property type="entry name" value="LysR_substrate"/>
    <property type="match status" value="1"/>
</dbReference>
<keyword evidence="4" id="KW-0804">Transcription</keyword>
<dbReference type="InterPro" id="IPR036390">
    <property type="entry name" value="WH_DNA-bd_sf"/>
</dbReference>
<evidence type="ECO:0000256" key="2">
    <source>
        <dbReference type="ARBA" id="ARBA00023015"/>
    </source>
</evidence>
<dbReference type="GO" id="GO:0003677">
    <property type="term" value="F:DNA binding"/>
    <property type="evidence" value="ECO:0007669"/>
    <property type="project" value="UniProtKB-KW"/>
</dbReference>